<dbReference type="InterPro" id="IPR036444">
    <property type="entry name" value="PLipase_A2_dom_sf"/>
</dbReference>
<proteinExistence type="predicted"/>
<dbReference type="GO" id="GO:0004623">
    <property type="term" value="F:phospholipase A2 activity"/>
    <property type="evidence" value="ECO:0007669"/>
    <property type="project" value="InterPro"/>
</dbReference>
<gene>
    <name evidence="2" type="ORF">ERX40_07665</name>
</gene>
<dbReference type="Gene3D" id="1.20.90.10">
    <property type="entry name" value="Phospholipase A2 domain"/>
    <property type="match status" value="1"/>
</dbReference>
<evidence type="ECO:0000313" key="3">
    <source>
        <dbReference type="Proteomes" id="UP000295280"/>
    </source>
</evidence>
<sequence>MNKKFYHWFVVSLVLMVLANLTFFSTAHAYSNQNGIKQNKIKTASVTNTSLSDMEQIINQFVTRDDDTGVHFDMDAAIKANASADVLAVGEEINYISQNNKNLENTIAEQNATSNTSTVQNRSISLPIWGNWCGPGHGGGTPKDKLDSLCKSHDLCYGKKGYFACSCDKNLINGINRYFGSMKIKERIAALAVKTYFSNAPCNPFK</sequence>
<dbReference type="SUPFAM" id="SSF48619">
    <property type="entry name" value="Phospholipase A2, PLA2"/>
    <property type="match status" value="1"/>
</dbReference>
<dbReference type="GO" id="GO:0050482">
    <property type="term" value="P:arachidonate secretion"/>
    <property type="evidence" value="ECO:0007669"/>
    <property type="project" value="InterPro"/>
</dbReference>
<dbReference type="GO" id="GO:0006644">
    <property type="term" value="P:phospholipid metabolic process"/>
    <property type="evidence" value="ECO:0007669"/>
    <property type="project" value="InterPro"/>
</dbReference>
<comment type="caution">
    <text evidence="2">The sequence shown here is derived from an EMBL/GenBank/DDBJ whole genome shotgun (WGS) entry which is preliminary data.</text>
</comment>
<dbReference type="AlphaFoldDB" id="A0A9Q8CM33"/>
<reference evidence="2 3" key="1">
    <citation type="submission" date="2019-01" db="EMBL/GenBank/DDBJ databases">
        <title>Draft genome sequences of the type strains of six Macrococcus species.</title>
        <authorList>
            <person name="Mazhar S."/>
            <person name="Altermann E."/>
            <person name="Hill C."/>
            <person name="Mcauliffe O."/>
        </authorList>
    </citation>
    <scope>NUCLEOTIDE SEQUENCE [LARGE SCALE GENOMIC DNA]</scope>
    <source>
        <strain evidence="2 3">ATCC 51828</strain>
    </source>
</reference>
<evidence type="ECO:0008006" key="4">
    <source>
        <dbReference type="Google" id="ProtNLM"/>
    </source>
</evidence>
<feature type="signal peptide" evidence="1">
    <location>
        <begin position="1"/>
        <end position="29"/>
    </location>
</feature>
<protein>
    <recommendedName>
        <fullName evidence="4">Phospholipase A2 domain-containing protein</fullName>
    </recommendedName>
</protein>
<name>A0A9Q8CM33_9STAP</name>
<keyword evidence="3" id="KW-1185">Reference proteome</keyword>
<dbReference type="OrthoDB" id="5125543at2"/>
<evidence type="ECO:0000256" key="1">
    <source>
        <dbReference type="SAM" id="SignalP"/>
    </source>
</evidence>
<accession>A0A9Q8CM33</accession>
<organism evidence="2 3">
    <name type="scientific">Macrococcus carouselicus</name>
    <dbReference type="NCBI Taxonomy" id="69969"/>
    <lineage>
        <taxon>Bacteria</taxon>
        <taxon>Bacillati</taxon>
        <taxon>Bacillota</taxon>
        <taxon>Bacilli</taxon>
        <taxon>Bacillales</taxon>
        <taxon>Staphylococcaceae</taxon>
        <taxon>Macrococcus</taxon>
    </lineage>
</organism>
<dbReference type="EMBL" id="SCWD01000002">
    <property type="protein sequence ID" value="TDM02423.1"/>
    <property type="molecule type" value="Genomic_DNA"/>
</dbReference>
<dbReference type="Proteomes" id="UP000295280">
    <property type="component" value="Unassembled WGS sequence"/>
</dbReference>
<keyword evidence="1" id="KW-0732">Signal</keyword>
<dbReference type="RefSeq" id="WP_133417906.1">
    <property type="nucleotide sequence ID" value="NZ_SCWD01000002.1"/>
</dbReference>
<feature type="chain" id="PRO_5040369330" description="Phospholipase A2 domain-containing protein" evidence="1">
    <location>
        <begin position="30"/>
        <end position="206"/>
    </location>
</feature>
<evidence type="ECO:0000313" key="2">
    <source>
        <dbReference type="EMBL" id="TDM02423.1"/>
    </source>
</evidence>